<dbReference type="InterPro" id="IPR002052">
    <property type="entry name" value="DNA_methylase_N6_adenine_CS"/>
</dbReference>
<feature type="domain" description="DNA methylase N-4/N-6" evidence="4">
    <location>
        <begin position="271"/>
        <end position="491"/>
    </location>
</feature>
<proteinExistence type="inferred from homology"/>
<dbReference type="InterPro" id="IPR001091">
    <property type="entry name" value="RM_Methyltransferase"/>
</dbReference>
<dbReference type="InterPro" id="IPR002941">
    <property type="entry name" value="DNA_methylase_N4/N6"/>
</dbReference>
<dbReference type="InterPro" id="IPR029063">
    <property type="entry name" value="SAM-dependent_MTases_sf"/>
</dbReference>
<dbReference type="PROSITE" id="PS00092">
    <property type="entry name" value="N6_MTASE"/>
    <property type="match status" value="1"/>
</dbReference>
<evidence type="ECO:0000256" key="1">
    <source>
        <dbReference type="ARBA" id="ARBA00006594"/>
    </source>
</evidence>
<evidence type="ECO:0000313" key="5">
    <source>
        <dbReference type="EMBL" id="TRV65364.1"/>
    </source>
</evidence>
<keyword evidence="3 5" id="KW-0808">Transferase</keyword>
<reference evidence="5 6" key="1">
    <citation type="submission" date="2019-01" db="EMBL/GenBank/DDBJ databases">
        <title>Coherence of Microcystis species and biogeography revealed through population genomics.</title>
        <authorList>
            <person name="Perez-Carrascal O.M."/>
            <person name="Terrat Y."/>
            <person name="Giani A."/>
            <person name="Fortin N."/>
            <person name="Tromas N."/>
            <person name="Shapiro B.J."/>
        </authorList>
    </citation>
    <scope>NUCLEOTIDE SEQUENCE [LARGE SCALE GENOMIC DNA]</scope>
    <source>
        <strain evidence="5">Mp_MB_F_20051200_S9</strain>
    </source>
</reference>
<evidence type="ECO:0000256" key="2">
    <source>
        <dbReference type="ARBA" id="ARBA00022603"/>
    </source>
</evidence>
<evidence type="ECO:0000313" key="6">
    <source>
        <dbReference type="Proteomes" id="UP000317165"/>
    </source>
</evidence>
<dbReference type="PANTHER" id="PTHR13370:SF3">
    <property type="entry name" value="TRNA (GUANINE(10)-N2)-METHYLTRANSFERASE HOMOLOG"/>
    <property type="match status" value="1"/>
</dbReference>
<dbReference type="GO" id="GO:0003677">
    <property type="term" value="F:DNA binding"/>
    <property type="evidence" value="ECO:0007669"/>
    <property type="project" value="InterPro"/>
</dbReference>
<keyword evidence="2 5" id="KW-0489">Methyltransferase</keyword>
<dbReference type="AlphaFoldDB" id="A0A552Q816"/>
<evidence type="ECO:0000256" key="3">
    <source>
        <dbReference type="ARBA" id="ARBA00022679"/>
    </source>
</evidence>
<comment type="similarity">
    <text evidence="1">Belongs to the N(4)/N(6)-methyltransferase family.</text>
</comment>
<name>A0A552Q816_9CHRO</name>
<dbReference type="Pfam" id="PF01555">
    <property type="entry name" value="N6_N4_Mtase"/>
    <property type="match status" value="1"/>
</dbReference>
<dbReference type="GO" id="GO:0008170">
    <property type="term" value="F:N-methyltransferase activity"/>
    <property type="evidence" value="ECO:0007669"/>
    <property type="project" value="InterPro"/>
</dbReference>
<sequence>MILSVWLKLWRIQLKMSHKSENCLPLKVIEIQPSALEDNYQNIGKNSNVYFLHLPTIKQCKLKEISNLKDHLISFANELDDKSVLCILSNAEIACQVISFLEKSTYFKLWVAIKRSQALMDESYMLDNHVSLTMFTKYRSPLNHNKTLIQYSYCPSCNKTTKDYGGKKHLYSPFGTLMSDVWRDISYSHQKIPQDILERIRDLFGLEPYQFVYYIDLQNYFATIDNNQKIKPIENTTNNVIYKQPSNLIKSNLLINDDCLNYLRLLANNSIDFIFADPPYNIQKKYDIWNDCQDNNQYIKWCIEWVNELARVLKNGKTLALLNIPIYLAKYYEFSQGVLEFQNWIVWESLSLPVRQIMPSHYGILCLGKGEPEIKKNSNESIHDYNFSLKEWYCIREQCIKKRNKDKTVDREPLTNIWWDIHRLKHNSKRVDHPCQLPPTLMKRILTIFTEENDVVLDPFNGSGTTTLVASIMNRRYIGIEISEQYHYLAEQRHIELENGLDPFAKRDIIPQAKNSRVNRIKKQKYDVSKKTLQLEVRDIALKIGRKPTREDIEKYSQYPFRYFNEYFADWGEVCSAVGDKGMQENKDIDNYPDFKPLELPFE</sequence>
<dbReference type="PANTHER" id="PTHR13370">
    <property type="entry name" value="RNA METHYLASE-RELATED"/>
    <property type="match status" value="1"/>
</dbReference>
<organism evidence="5 6">
    <name type="scientific">Microcystis panniformis Mp_MB_F_20051200_S9</name>
    <dbReference type="NCBI Taxonomy" id="2486223"/>
    <lineage>
        <taxon>Bacteria</taxon>
        <taxon>Bacillati</taxon>
        <taxon>Cyanobacteriota</taxon>
        <taxon>Cyanophyceae</taxon>
        <taxon>Oscillatoriophycideae</taxon>
        <taxon>Chroococcales</taxon>
        <taxon>Microcystaceae</taxon>
        <taxon>Microcystis</taxon>
    </lineage>
</organism>
<dbReference type="PRINTS" id="PR00508">
    <property type="entry name" value="S21N4MTFRASE"/>
</dbReference>
<accession>A0A552Q816</accession>
<dbReference type="SUPFAM" id="SSF53335">
    <property type="entry name" value="S-adenosyl-L-methionine-dependent methyltransferases"/>
    <property type="match status" value="1"/>
</dbReference>
<evidence type="ECO:0000259" key="4">
    <source>
        <dbReference type="Pfam" id="PF01555"/>
    </source>
</evidence>
<dbReference type="Proteomes" id="UP000317165">
    <property type="component" value="Unassembled WGS sequence"/>
</dbReference>
<gene>
    <name evidence="5" type="ORF">EWV53_04300</name>
</gene>
<dbReference type="EMBL" id="SFAC01000049">
    <property type="protein sequence ID" value="TRV65364.1"/>
    <property type="molecule type" value="Genomic_DNA"/>
</dbReference>
<protein>
    <submittedName>
        <fullName evidence="5">Site-specific DNA-methyltransferase</fullName>
    </submittedName>
</protein>
<dbReference type="GO" id="GO:0005737">
    <property type="term" value="C:cytoplasm"/>
    <property type="evidence" value="ECO:0007669"/>
    <property type="project" value="TreeGrafter"/>
</dbReference>
<dbReference type="Gene3D" id="3.40.50.150">
    <property type="entry name" value="Vaccinia Virus protein VP39"/>
    <property type="match status" value="1"/>
</dbReference>
<dbReference type="GO" id="GO:0032259">
    <property type="term" value="P:methylation"/>
    <property type="evidence" value="ECO:0007669"/>
    <property type="project" value="UniProtKB-KW"/>
</dbReference>
<comment type="caution">
    <text evidence="5">The sequence shown here is derived from an EMBL/GenBank/DDBJ whole genome shotgun (WGS) entry which is preliminary data.</text>
</comment>
<dbReference type="GO" id="GO:0009007">
    <property type="term" value="F:site-specific DNA-methyltransferase (adenine-specific) activity"/>
    <property type="evidence" value="ECO:0007669"/>
    <property type="project" value="TreeGrafter"/>
</dbReference>